<dbReference type="eggNOG" id="ENOG502QVFS">
    <property type="taxonomic scope" value="Eukaryota"/>
</dbReference>
<keyword evidence="2" id="KW-1185">Reference proteome</keyword>
<dbReference type="RefSeq" id="XP_003098589.2">
    <property type="nucleotide sequence ID" value="XM_003098541.2"/>
</dbReference>
<dbReference type="OMA" id="LNHCDLW"/>
<evidence type="ECO:0000313" key="2">
    <source>
        <dbReference type="Proteomes" id="UP000008281"/>
    </source>
</evidence>
<dbReference type="InterPro" id="IPR052961">
    <property type="entry name" value="Oxido-Kinase-like_Enzymes"/>
</dbReference>
<dbReference type="GeneID" id="9801691"/>
<protein>
    <submittedName>
        <fullName evidence="1">Uncharacterized protein</fullName>
    </submittedName>
</protein>
<dbReference type="InterPro" id="IPR011009">
    <property type="entry name" value="Kinase-like_dom_sf"/>
</dbReference>
<dbReference type="CTD" id="9801691"/>
<name>E3MZ67_CAERE</name>
<dbReference type="Proteomes" id="UP000008281">
    <property type="component" value="Unassembled WGS sequence"/>
</dbReference>
<dbReference type="SUPFAM" id="SSF56112">
    <property type="entry name" value="Protein kinase-like (PK-like)"/>
    <property type="match status" value="1"/>
</dbReference>
<proteinExistence type="predicted"/>
<dbReference type="OrthoDB" id="8250698at2759"/>
<dbReference type="SMART" id="SM00587">
    <property type="entry name" value="CHK"/>
    <property type="match status" value="1"/>
</dbReference>
<dbReference type="PANTHER" id="PTHR23020:SF7">
    <property type="entry name" value="CHK DOMAIN-CONTAINING PROTEIN-RELATED"/>
    <property type="match status" value="1"/>
</dbReference>
<dbReference type="AlphaFoldDB" id="E3MZ67"/>
<dbReference type="Pfam" id="PF07914">
    <property type="entry name" value="DUF1679"/>
    <property type="match status" value="1"/>
</dbReference>
<dbReference type="STRING" id="31234.E3MZ67"/>
<dbReference type="KEGG" id="crq:GCK72_019722"/>
<dbReference type="EMBL" id="DS268499">
    <property type="protein sequence ID" value="EFP12808.1"/>
    <property type="molecule type" value="Genomic_DNA"/>
</dbReference>
<sequence length="414" mass="47258">MTLYQPSTGILETHVTWQDVEEDMQKALGTEAVFGPNKKTTNIGDMKGFMSRIALIDPDWQSVEKNENLPTKFAVKISSQLAHVALSNVIGTDEFSEEKLEHISTFTRKFHNQEVEAYKCLMKFDHPDIPYTKVYALKPFLNDTDLKGYMVFDFVSNVYTMGMHQSIPAEDLTQIIRGVATFSALGESLNPEETQLFGGPEFLEIGLSEFFGEEQLEKLFGNMRASFGIEHSEIVEKVIPIFRHYTKLLKKFSKISELLGFKLVLNHCDLWQSNMLHSMCDDGKLKLEAIIDWQGVSRLSVGFGLARVFAGCLNSKDRREHGLSLLSLYQKTFTEVHGKELFSLQELQDAYNLHLPIKAMILVPLILSFLDAQTSEEEKEKYHEENVAKLVALMEDVLIVHDYNLKKHSEFMKI</sequence>
<dbReference type="HOGENOM" id="CLU_038410_1_0_1"/>
<dbReference type="InterPro" id="IPR012877">
    <property type="entry name" value="Dhs-27"/>
</dbReference>
<gene>
    <name evidence="1" type="ORF">CRE_05040</name>
</gene>
<dbReference type="InterPro" id="IPR015897">
    <property type="entry name" value="CHK_kinase-like"/>
</dbReference>
<organism evidence="2">
    <name type="scientific">Caenorhabditis remanei</name>
    <name type="common">Caenorhabditis vulgaris</name>
    <dbReference type="NCBI Taxonomy" id="31234"/>
    <lineage>
        <taxon>Eukaryota</taxon>
        <taxon>Metazoa</taxon>
        <taxon>Ecdysozoa</taxon>
        <taxon>Nematoda</taxon>
        <taxon>Chromadorea</taxon>
        <taxon>Rhabditida</taxon>
        <taxon>Rhabditina</taxon>
        <taxon>Rhabditomorpha</taxon>
        <taxon>Rhabditoidea</taxon>
        <taxon>Rhabditidae</taxon>
        <taxon>Peloderinae</taxon>
        <taxon>Caenorhabditis</taxon>
    </lineage>
</organism>
<accession>E3MZ67</accession>
<reference evidence="1" key="1">
    <citation type="submission" date="2007-07" db="EMBL/GenBank/DDBJ databases">
        <title>PCAP assembly of the Caenorhabditis remanei genome.</title>
        <authorList>
            <consortium name="The Caenorhabditis remanei Sequencing Consortium"/>
            <person name="Wilson R.K."/>
        </authorList>
    </citation>
    <scope>NUCLEOTIDE SEQUENCE [LARGE SCALE GENOMIC DNA]</scope>
    <source>
        <strain evidence="1">PB4641</strain>
    </source>
</reference>
<dbReference type="PANTHER" id="PTHR23020">
    <property type="entry name" value="UNCHARACTERIZED NUCLEAR HORMONE RECEPTOR-RELATED"/>
    <property type="match status" value="1"/>
</dbReference>
<evidence type="ECO:0000313" key="1">
    <source>
        <dbReference type="EMBL" id="EFP12808.1"/>
    </source>
</evidence>